<proteinExistence type="predicted"/>
<dbReference type="KEGG" id="ptes:JQU52_03940"/>
<keyword evidence="4" id="KW-1185">Reference proteome</keyword>
<accession>A0A892ZLI8</accession>
<gene>
    <name evidence="3" type="primary">rsmD</name>
    <name evidence="3" type="ORF">JQU52_03940</name>
</gene>
<protein>
    <submittedName>
        <fullName evidence="3">16S rRNA (Guanine(966)-N(2))-methyltransferase RsmD</fullName>
        <ecNumber evidence="3">2.1.1.171</ecNumber>
    </submittedName>
</protein>
<dbReference type="SUPFAM" id="SSF53335">
    <property type="entry name" value="S-adenosyl-L-methionine-dependent methyltransferases"/>
    <property type="match status" value="1"/>
</dbReference>
<organism evidence="3 4">
    <name type="scientific">Paralysiella testudinis</name>
    <dbReference type="NCBI Taxonomy" id="2809020"/>
    <lineage>
        <taxon>Bacteria</taxon>
        <taxon>Pseudomonadati</taxon>
        <taxon>Pseudomonadota</taxon>
        <taxon>Betaproteobacteria</taxon>
        <taxon>Neisseriales</taxon>
        <taxon>Neisseriaceae</taxon>
        <taxon>Paralysiella</taxon>
    </lineage>
</organism>
<sequence length="186" mass="20364">MKKKYLNQVRIIGGTHRGRKLAVADAEGLRPTPDRVREQVFNWLGQDLSGKNVLDLFAGSGALGLEAASRHAKSVVLVEQNRATARTLAQAVQTLGLAQTEIITTDALAYLRTAVAAFDVVFLDPPFAWQQWPLLFDLLPGCLKDGAQIYIEAGALPEIPTWLAAHRQGKAGMSRFELRVYAQVAE</sequence>
<dbReference type="PANTHER" id="PTHR43542">
    <property type="entry name" value="METHYLTRANSFERASE"/>
    <property type="match status" value="1"/>
</dbReference>
<dbReference type="EMBL" id="CP069798">
    <property type="protein sequence ID" value="QRQ82556.1"/>
    <property type="molecule type" value="Genomic_DNA"/>
</dbReference>
<reference evidence="3" key="1">
    <citation type="submission" date="2021-02" db="EMBL/GenBank/DDBJ databases">
        <title>Neisseriaceae sp. 26B isolated from the cloaca of a Common Toad-headed Turtle (Mesoclemmys nasuta).</title>
        <authorList>
            <person name="Spergser J."/>
            <person name="Busse H.-J."/>
        </authorList>
    </citation>
    <scope>NUCLEOTIDE SEQUENCE</scope>
    <source>
        <strain evidence="3">26B</strain>
    </source>
</reference>
<dbReference type="Proteomes" id="UP000653156">
    <property type="component" value="Chromosome"/>
</dbReference>
<dbReference type="RefSeq" id="WP_230339840.1">
    <property type="nucleotide sequence ID" value="NZ_CP069798.1"/>
</dbReference>
<dbReference type="Pfam" id="PF03602">
    <property type="entry name" value="Cons_hypoth95"/>
    <property type="match status" value="1"/>
</dbReference>
<dbReference type="CDD" id="cd02440">
    <property type="entry name" value="AdoMet_MTases"/>
    <property type="match status" value="1"/>
</dbReference>
<dbReference type="NCBIfam" id="TIGR00095">
    <property type="entry name" value="16S rRNA (guanine(966)-N(2))-methyltransferase RsmD"/>
    <property type="match status" value="1"/>
</dbReference>
<dbReference type="PIRSF" id="PIRSF004553">
    <property type="entry name" value="CHP00095"/>
    <property type="match status" value="1"/>
</dbReference>
<name>A0A892ZLI8_9NEIS</name>
<evidence type="ECO:0000313" key="4">
    <source>
        <dbReference type="Proteomes" id="UP000653156"/>
    </source>
</evidence>
<dbReference type="AlphaFoldDB" id="A0A892ZLI8"/>
<evidence type="ECO:0000256" key="1">
    <source>
        <dbReference type="ARBA" id="ARBA00022603"/>
    </source>
</evidence>
<evidence type="ECO:0000256" key="2">
    <source>
        <dbReference type="ARBA" id="ARBA00022679"/>
    </source>
</evidence>
<dbReference type="EC" id="2.1.1.171" evidence="3"/>
<dbReference type="PANTHER" id="PTHR43542:SF1">
    <property type="entry name" value="METHYLTRANSFERASE"/>
    <property type="match status" value="1"/>
</dbReference>
<dbReference type="GO" id="GO:0052913">
    <property type="term" value="F:16S rRNA (guanine(966)-N(2))-methyltransferase activity"/>
    <property type="evidence" value="ECO:0007669"/>
    <property type="project" value="UniProtKB-EC"/>
</dbReference>
<dbReference type="InterPro" id="IPR004398">
    <property type="entry name" value="RNA_MeTrfase_RsmD"/>
</dbReference>
<evidence type="ECO:0000313" key="3">
    <source>
        <dbReference type="EMBL" id="QRQ82556.1"/>
    </source>
</evidence>
<keyword evidence="2 3" id="KW-0808">Transferase</keyword>
<keyword evidence="1 3" id="KW-0489">Methyltransferase</keyword>
<dbReference type="InterPro" id="IPR029063">
    <property type="entry name" value="SAM-dependent_MTases_sf"/>
</dbReference>
<dbReference type="Gene3D" id="3.40.50.150">
    <property type="entry name" value="Vaccinia Virus protein VP39"/>
    <property type="match status" value="1"/>
</dbReference>